<dbReference type="GO" id="GO:0046872">
    <property type="term" value="F:metal ion binding"/>
    <property type="evidence" value="ECO:0007669"/>
    <property type="project" value="UniProtKB-KW"/>
</dbReference>
<evidence type="ECO:0000313" key="2">
    <source>
        <dbReference type="EMBL" id="ADI74558.1"/>
    </source>
</evidence>
<dbReference type="EMBL" id="CP002069">
    <property type="protein sequence ID" value="ADI74558.1"/>
    <property type="molecule type" value="Genomic_DNA"/>
</dbReference>
<feature type="binding site" evidence="1">
    <location>
        <position position="128"/>
    </location>
    <ligand>
        <name>Mg(2+)</name>
        <dbReference type="ChEBI" id="CHEBI:18420"/>
    </ligand>
</feature>
<proteinExistence type="predicted"/>
<dbReference type="Proteomes" id="UP000000391">
    <property type="component" value="Chromosome"/>
</dbReference>
<gene>
    <name evidence="2" type="ordered locus">Metev_1720</name>
</gene>
<dbReference type="InterPro" id="IPR002848">
    <property type="entry name" value="Translin_fam"/>
</dbReference>
<dbReference type="SUPFAM" id="SSF74784">
    <property type="entry name" value="Translin"/>
    <property type="match status" value="1"/>
</dbReference>
<dbReference type="NCBIfam" id="NF011158">
    <property type="entry name" value="PRK14562.1-3"/>
    <property type="match status" value="1"/>
</dbReference>
<reference evidence="2 3" key="1">
    <citation type="submission" date="2010-06" db="EMBL/GenBank/DDBJ databases">
        <title>Complete sequence chromosome of Methanohalobium evestigatum Z-7303.</title>
        <authorList>
            <consortium name="US DOE Joint Genome Institute"/>
            <person name="Lucas S."/>
            <person name="Copeland A."/>
            <person name="Lapidus A."/>
            <person name="Cheng J.-F."/>
            <person name="Bruce D."/>
            <person name="Goodwin L."/>
            <person name="Pitluck S."/>
            <person name="Saunders E."/>
            <person name="Detter J.C."/>
            <person name="Han C."/>
            <person name="Tapia R."/>
            <person name="Land M."/>
            <person name="Hauser L."/>
            <person name="Kyrpides N."/>
            <person name="Mikhailova N."/>
            <person name="Sieprawska-Lupa M."/>
            <person name="Whitman W.B."/>
            <person name="Anderson I."/>
            <person name="Woyke T."/>
        </authorList>
    </citation>
    <scope>NUCLEOTIDE SEQUENCE [LARGE SCALE GENOMIC DNA]</scope>
    <source>
        <strain evidence="3">ATCC BAA-1072 / DSM 3721 / NBRC 107634 / OCM 161 / Z-7303</strain>
    </source>
</reference>
<dbReference type="KEGG" id="mev:Metev_1720"/>
<dbReference type="AlphaFoldDB" id="D7EB41"/>
<dbReference type="HOGENOM" id="CLU_099315_0_0_2"/>
<dbReference type="PANTHER" id="PTHR10741">
    <property type="entry name" value="TRANSLIN AND TRANSLIN ASSOCIATED PROTEIN X"/>
    <property type="match status" value="1"/>
</dbReference>
<dbReference type="GO" id="GO:0043565">
    <property type="term" value="F:sequence-specific DNA binding"/>
    <property type="evidence" value="ECO:0007669"/>
    <property type="project" value="InterPro"/>
</dbReference>
<keyword evidence="1" id="KW-0460">Magnesium</keyword>
<keyword evidence="1" id="KW-0479">Metal-binding</keyword>
<dbReference type="CDD" id="cd14820">
    <property type="entry name" value="TRAX"/>
    <property type="match status" value="1"/>
</dbReference>
<dbReference type="GeneID" id="9347365"/>
<protein>
    <submittedName>
        <fullName evidence="2">Translin</fullName>
    </submittedName>
</protein>
<dbReference type="RefSeq" id="WP_013195123.1">
    <property type="nucleotide sequence ID" value="NC_014253.1"/>
</dbReference>
<sequence length="210" mass="24354">MINDITAKILEDFDSKDKAREKGLTLSRDVVRICRSVMYNIHNKKFDKAHKMLNDAHESLEQINTELGIYPDIYYGGFVGHAQQEYVECVVVYHLLYNEGDINKIPSPDDLNVGYAAYLNGMADAGGELRRHILDLIRQDKPEKGETYLDIMESMFSNLMMFDYPDAITHNLRQKTDRLRSIVERTRGDLTNALRQQKLEETMKKFESKL</sequence>
<dbReference type="InterPro" id="IPR036081">
    <property type="entry name" value="Translin_sf"/>
</dbReference>
<dbReference type="OrthoDB" id="26985at2157"/>
<evidence type="ECO:0000256" key="1">
    <source>
        <dbReference type="PIRSR" id="PIRSR602848-1"/>
    </source>
</evidence>
<dbReference type="STRING" id="644295.Metev_1720"/>
<keyword evidence="3" id="KW-1185">Reference proteome</keyword>
<name>D7EB41_METEZ</name>
<organism evidence="2 3">
    <name type="scientific">Methanohalobium evestigatum (strain ATCC BAA-1072 / DSM 3721 / NBRC 107634 / OCM 161 / Z-7303)</name>
    <dbReference type="NCBI Taxonomy" id="644295"/>
    <lineage>
        <taxon>Archaea</taxon>
        <taxon>Methanobacteriati</taxon>
        <taxon>Methanobacteriota</taxon>
        <taxon>Stenosarchaea group</taxon>
        <taxon>Methanomicrobia</taxon>
        <taxon>Methanosarcinales</taxon>
        <taxon>Methanosarcinaceae</taxon>
        <taxon>Methanohalobium</taxon>
    </lineage>
</organism>
<dbReference type="Gene3D" id="1.20.58.2140">
    <property type="match status" value="1"/>
</dbReference>
<feature type="binding site" evidence="1">
    <location>
        <position position="88"/>
    </location>
    <ligand>
        <name>Mg(2+)</name>
        <dbReference type="ChEBI" id="CHEBI:18420"/>
    </ligand>
</feature>
<accession>D7EB41</accession>
<evidence type="ECO:0000313" key="3">
    <source>
        <dbReference type="Proteomes" id="UP000000391"/>
    </source>
</evidence>